<reference evidence="5" key="1">
    <citation type="submission" date="2018-05" db="EMBL/GenBank/DDBJ databases">
        <authorList>
            <person name="Lanie J.A."/>
            <person name="Ng W.-L."/>
            <person name="Kazmierczak K.M."/>
            <person name="Andrzejewski T.M."/>
            <person name="Davidsen T.M."/>
            <person name="Wayne K.J."/>
            <person name="Tettelin H."/>
            <person name="Glass J.I."/>
            <person name="Rusch D."/>
            <person name="Podicherti R."/>
            <person name="Tsui H.-C.T."/>
            <person name="Winkler M.E."/>
        </authorList>
    </citation>
    <scope>NUCLEOTIDE SEQUENCE</scope>
</reference>
<keyword evidence="2" id="KW-0963">Cytoplasm</keyword>
<evidence type="ECO:0000256" key="4">
    <source>
        <dbReference type="ARBA" id="ARBA00023277"/>
    </source>
</evidence>
<dbReference type="GO" id="GO:0005737">
    <property type="term" value="C:cytoplasm"/>
    <property type="evidence" value="ECO:0007669"/>
    <property type="project" value="UniProtKB-SubCell"/>
</dbReference>
<dbReference type="Gene3D" id="3.20.20.70">
    <property type="entry name" value="Aldolase class I"/>
    <property type="match status" value="1"/>
</dbReference>
<evidence type="ECO:0000256" key="3">
    <source>
        <dbReference type="ARBA" id="ARBA00023239"/>
    </source>
</evidence>
<comment type="subcellular location">
    <subcellularLocation>
        <location evidence="1">Cytoplasm</location>
    </subcellularLocation>
</comment>
<name>A0A381TP57_9ZZZZ</name>
<dbReference type="InterPro" id="IPR013785">
    <property type="entry name" value="Aldolase_TIM"/>
</dbReference>
<organism evidence="5">
    <name type="scientific">marine metagenome</name>
    <dbReference type="NCBI Taxonomy" id="408172"/>
    <lineage>
        <taxon>unclassified sequences</taxon>
        <taxon>metagenomes</taxon>
        <taxon>ecological metagenomes</taxon>
    </lineage>
</organism>
<sequence length="302" mass="33127">MKLKGLIAAVHTPMDDDYSVDYDVVARQAEHLVKGGVSGAFVTGTTGECHSLTTEERLNLFNAWGQAEHRNGLKFIAHVGHNNLPDAQALVRSARDSGADAISAMAPNFFKPADAQSLCDWFVKMTKPAPELPFYFYDIPSMTGVMVETDAFLDIAKERLPGFVGVKFTNQDYDLLQRCMANTSVKADMLFGTDERLIEGLGFGCVGGVGSTYNFASPLYRRIIDAFNRGDMESAKADQARSLQMIKRMYQNGYAASCKAAMGFTGVDCGPVRPPIDRISAENLVSLRKDLDAMGFFDWAIK</sequence>
<dbReference type="PANTHER" id="PTHR12128">
    <property type="entry name" value="DIHYDRODIPICOLINATE SYNTHASE"/>
    <property type="match status" value="1"/>
</dbReference>
<dbReference type="InterPro" id="IPR002220">
    <property type="entry name" value="DapA-like"/>
</dbReference>
<keyword evidence="3" id="KW-0456">Lyase</keyword>
<proteinExistence type="predicted"/>
<evidence type="ECO:0000256" key="1">
    <source>
        <dbReference type="ARBA" id="ARBA00004496"/>
    </source>
</evidence>
<dbReference type="AlphaFoldDB" id="A0A381TP57"/>
<dbReference type="PIRSF" id="PIRSF001365">
    <property type="entry name" value="DHDPS"/>
    <property type="match status" value="1"/>
</dbReference>
<dbReference type="GO" id="GO:0016829">
    <property type="term" value="F:lyase activity"/>
    <property type="evidence" value="ECO:0007669"/>
    <property type="project" value="UniProtKB-KW"/>
</dbReference>
<dbReference type="PRINTS" id="PR00146">
    <property type="entry name" value="DHPICSNTHASE"/>
</dbReference>
<evidence type="ECO:0000313" key="5">
    <source>
        <dbReference type="EMBL" id="SVA17840.1"/>
    </source>
</evidence>
<dbReference type="EMBL" id="UINC01004924">
    <property type="protein sequence ID" value="SVA17840.1"/>
    <property type="molecule type" value="Genomic_DNA"/>
</dbReference>
<dbReference type="PANTHER" id="PTHR12128:SF21">
    <property type="entry name" value="N-ACETYLNEURAMINATE LYASE"/>
    <property type="match status" value="1"/>
</dbReference>
<dbReference type="SUPFAM" id="SSF51569">
    <property type="entry name" value="Aldolase"/>
    <property type="match status" value="1"/>
</dbReference>
<gene>
    <name evidence="5" type="ORF">METZ01_LOCUS70694</name>
</gene>
<evidence type="ECO:0008006" key="6">
    <source>
        <dbReference type="Google" id="ProtNLM"/>
    </source>
</evidence>
<dbReference type="SMART" id="SM01130">
    <property type="entry name" value="DHDPS"/>
    <property type="match status" value="1"/>
</dbReference>
<dbReference type="Pfam" id="PF00701">
    <property type="entry name" value="DHDPS"/>
    <property type="match status" value="1"/>
</dbReference>
<keyword evidence="4" id="KW-0119">Carbohydrate metabolism</keyword>
<evidence type="ECO:0000256" key="2">
    <source>
        <dbReference type="ARBA" id="ARBA00022490"/>
    </source>
</evidence>
<protein>
    <recommendedName>
        <fullName evidence="6">N-acetylneuraminate lyase</fullName>
    </recommendedName>
</protein>
<accession>A0A381TP57</accession>